<reference evidence="2" key="1">
    <citation type="submission" date="2023-10" db="EMBL/GenBank/DDBJ databases">
        <authorList>
            <person name="Hackl T."/>
        </authorList>
    </citation>
    <scope>NUCLEOTIDE SEQUENCE</scope>
</reference>
<protein>
    <submittedName>
        <fullName evidence="2">Uu.00g126980.m01.CDS01</fullName>
    </submittedName>
</protein>
<organism evidence="2 3">
    <name type="scientific">Anthostomella pinea</name>
    <dbReference type="NCBI Taxonomy" id="933095"/>
    <lineage>
        <taxon>Eukaryota</taxon>
        <taxon>Fungi</taxon>
        <taxon>Dikarya</taxon>
        <taxon>Ascomycota</taxon>
        <taxon>Pezizomycotina</taxon>
        <taxon>Sordariomycetes</taxon>
        <taxon>Xylariomycetidae</taxon>
        <taxon>Xylariales</taxon>
        <taxon>Xylariaceae</taxon>
        <taxon>Anthostomella</taxon>
    </lineage>
</organism>
<comment type="caution">
    <text evidence="2">The sequence shown here is derived from an EMBL/GenBank/DDBJ whole genome shotgun (WGS) entry which is preliminary data.</text>
</comment>
<name>A0AAI8VJ50_9PEZI</name>
<dbReference type="Proteomes" id="UP001295740">
    <property type="component" value="Unassembled WGS sequence"/>
</dbReference>
<dbReference type="AlphaFoldDB" id="A0AAI8VJ50"/>
<proteinExistence type="predicted"/>
<gene>
    <name evidence="2" type="ORF">KHLLAP_LOCUS5772</name>
</gene>
<keyword evidence="3" id="KW-1185">Reference proteome</keyword>
<evidence type="ECO:0000313" key="3">
    <source>
        <dbReference type="Proteomes" id="UP001295740"/>
    </source>
</evidence>
<feature type="region of interest" description="Disordered" evidence="1">
    <location>
        <begin position="1"/>
        <end position="225"/>
    </location>
</feature>
<accession>A0AAI8VJ50</accession>
<evidence type="ECO:0000313" key="2">
    <source>
        <dbReference type="EMBL" id="CAJ2505304.1"/>
    </source>
</evidence>
<feature type="compositionally biased region" description="Low complexity" evidence="1">
    <location>
        <begin position="11"/>
        <end position="37"/>
    </location>
</feature>
<feature type="compositionally biased region" description="Low complexity" evidence="1">
    <location>
        <begin position="102"/>
        <end position="112"/>
    </location>
</feature>
<feature type="compositionally biased region" description="Low complexity" evidence="1">
    <location>
        <begin position="148"/>
        <end position="157"/>
    </location>
</feature>
<sequence length="225" mass="23578">MSHHGPFSDTSSFYSGHSGSSRSSSAGSGSYASSGGSVWSATPSRSFVYTEGSGGYDGVRGAVTRKRDKHDDRRTRFAAHFLSGPFAQSKPKKHSHGHSDSRSVFSSGSSSSRKSHRQHGGGGPRPPPMMGPRFREGPPPQFHPDFRGGPPLMGGHPQMPPPPPQHFHDGHHQGEGGGGGGGGGFDAGFIQLGGGGGPQQGPPQPRPDPVWGHDAQWEEGPEVYD</sequence>
<feature type="compositionally biased region" description="Gly residues" evidence="1">
    <location>
        <begin position="175"/>
        <end position="199"/>
    </location>
</feature>
<evidence type="ECO:0000256" key="1">
    <source>
        <dbReference type="SAM" id="MobiDB-lite"/>
    </source>
</evidence>
<dbReference type="EMBL" id="CAUWAG010000007">
    <property type="protein sequence ID" value="CAJ2505304.1"/>
    <property type="molecule type" value="Genomic_DNA"/>
</dbReference>